<dbReference type="Proteomes" id="UP001367316">
    <property type="component" value="Unassembled WGS sequence"/>
</dbReference>
<feature type="compositionally biased region" description="Acidic residues" evidence="4">
    <location>
        <begin position="105"/>
        <end position="117"/>
    </location>
</feature>
<feature type="region of interest" description="Disordered" evidence="4">
    <location>
        <begin position="315"/>
        <end position="341"/>
    </location>
</feature>
<dbReference type="Pfam" id="PF01393">
    <property type="entry name" value="Chromo_shadow"/>
    <property type="match status" value="1"/>
</dbReference>
<dbReference type="InterPro" id="IPR000953">
    <property type="entry name" value="Chromo/chromo_shadow_dom"/>
</dbReference>
<organism evidence="6 7">
    <name type="scientific">Phyllosticta paracitricarpa</name>
    <dbReference type="NCBI Taxonomy" id="2016321"/>
    <lineage>
        <taxon>Eukaryota</taxon>
        <taxon>Fungi</taxon>
        <taxon>Dikarya</taxon>
        <taxon>Ascomycota</taxon>
        <taxon>Pezizomycotina</taxon>
        <taxon>Dothideomycetes</taxon>
        <taxon>Dothideomycetes incertae sedis</taxon>
        <taxon>Botryosphaeriales</taxon>
        <taxon>Phyllostictaceae</taxon>
        <taxon>Phyllosticta</taxon>
    </lineage>
</organism>
<dbReference type="PROSITE" id="PS50013">
    <property type="entry name" value="CHROMO_2"/>
    <property type="match status" value="1"/>
</dbReference>
<dbReference type="InterPro" id="IPR016197">
    <property type="entry name" value="Chromo-like_dom_sf"/>
</dbReference>
<evidence type="ECO:0000256" key="2">
    <source>
        <dbReference type="ARBA" id="ARBA00011353"/>
    </source>
</evidence>
<accession>A0ABR1NBA5</accession>
<feature type="region of interest" description="Disordered" evidence="4">
    <location>
        <begin position="69"/>
        <end position="117"/>
    </location>
</feature>
<dbReference type="SUPFAM" id="SSF54160">
    <property type="entry name" value="Chromo domain-like"/>
    <property type="match status" value="2"/>
</dbReference>
<dbReference type="EMBL" id="JBBPBF010000014">
    <property type="protein sequence ID" value="KAK7611366.1"/>
    <property type="molecule type" value="Genomic_DNA"/>
</dbReference>
<evidence type="ECO:0000259" key="5">
    <source>
        <dbReference type="PROSITE" id="PS50013"/>
    </source>
</evidence>
<feature type="compositionally biased region" description="Basic and acidic residues" evidence="4">
    <location>
        <begin position="175"/>
        <end position="185"/>
    </location>
</feature>
<evidence type="ECO:0000256" key="1">
    <source>
        <dbReference type="ARBA" id="ARBA00004123"/>
    </source>
</evidence>
<sequence length="341" mass="38085">MTSPGTGVLPDAAGEGGRAQSTPPPDSTATSFPRPSTQAALTLRALELISTSILSSDTFNSVPHLRVASRMPPALSEDEASASETEIPYKEVDKRTKKKQPANAESEDDEDNEDEDEIEYAVEKRCVKYEIVWAGYPKFEDRTWEPRENLMEGDEPIEELKEYWKKKCGGVEPKYIPKKERKQAEKGTNPGPGTKKRKLDQSAQSTPAGKETKGRRKSGRGQDADASSKEEAVLPTREKESDALPPGSWETQIASIDTIIQEPNAKTGTLERYCYVSWTDGSKNRRTKHPLPLLKQKCPHKLIEYFVQHLVFHPPRPSPEPNGDADTQEMLKSDIFMDTDE</sequence>
<keyword evidence="7" id="KW-1185">Reference proteome</keyword>
<feature type="compositionally biased region" description="Polar residues" evidence="4">
    <location>
        <begin position="27"/>
        <end position="36"/>
    </location>
</feature>
<evidence type="ECO:0000256" key="4">
    <source>
        <dbReference type="SAM" id="MobiDB-lite"/>
    </source>
</evidence>
<evidence type="ECO:0000313" key="6">
    <source>
        <dbReference type="EMBL" id="KAK7611366.1"/>
    </source>
</evidence>
<feature type="region of interest" description="Disordered" evidence="4">
    <location>
        <begin position="1"/>
        <end position="36"/>
    </location>
</feature>
<comment type="caution">
    <text evidence="6">The sequence shown here is derived from an EMBL/GenBank/DDBJ whole genome shotgun (WGS) entry which is preliminary data.</text>
</comment>
<protein>
    <recommendedName>
        <fullName evidence="5">Chromo domain-containing protein</fullName>
    </recommendedName>
</protein>
<feature type="region of interest" description="Disordered" evidence="4">
    <location>
        <begin position="174"/>
        <end position="249"/>
    </location>
</feature>
<dbReference type="Gene3D" id="2.40.50.40">
    <property type="match status" value="2"/>
</dbReference>
<gene>
    <name evidence="6" type="ORF">JOL62DRAFT_611781</name>
</gene>
<evidence type="ECO:0000313" key="7">
    <source>
        <dbReference type="Proteomes" id="UP001367316"/>
    </source>
</evidence>
<comment type="subcellular location">
    <subcellularLocation>
        <location evidence="1">Nucleus</location>
    </subcellularLocation>
</comment>
<feature type="compositionally biased region" description="Basic and acidic residues" evidence="4">
    <location>
        <begin position="220"/>
        <end position="242"/>
    </location>
</feature>
<reference evidence="6 7" key="1">
    <citation type="submission" date="2024-04" db="EMBL/GenBank/DDBJ databases">
        <title>Phyllosticta paracitricarpa is synonymous to the EU quarantine fungus P. citricarpa based on phylogenomic analyses.</title>
        <authorList>
            <consortium name="Lawrence Berkeley National Laboratory"/>
            <person name="Van ingen-buijs V.A."/>
            <person name="Van westerhoven A.C."/>
            <person name="Haridas S."/>
            <person name="Skiadas P."/>
            <person name="Martin F."/>
            <person name="Groenewald J.Z."/>
            <person name="Crous P.W."/>
            <person name="Seidl M.F."/>
        </authorList>
    </citation>
    <scope>NUCLEOTIDE SEQUENCE [LARGE SCALE GENOMIC DNA]</scope>
    <source>
        <strain evidence="6 7">CBS 141358</strain>
    </source>
</reference>
<proteinExistence type="predicted"/>
<evidence type="ECO:0000256" key="3">
    <source>
        <dbReference type="ARBA" id="ARBA00023242"/>
    </source>
</evidence>
<name>A0ABR1NBA5_9PEZI</name>
<comment type="subunit">
    <text evidence="2">Component of the NuA4 histone acetyltransferase complex.</text>
</comment>
<dbReference type="CDD" id="cd00024">
    <property type="entry name" value="CD_CSD"/>
    <property type="match status" value="1"/>
</dbReference>
<keyword evidence="3" id="KW-0539">Nucleus</keyword>
<dbReference type="InterPro" id="IPR008251">
    <property type="entry name" value="Chromo_shadow_dom"/>
</dbReference>
<feature type="domain" description="Chromo" evidence="5">
    <location>
        <begin position="116"/>
        <end position="167"/>
    </location>
</feature>